<name>D0L1A1_HALNC</name>
<reference evidence="3 4" key="1">
    <citation type="submission" date="2009-10" db="EMBL/GenBank/DDBJ databases">
        <title>Complete sequence of Halothiobacillus neapolitanus c2.</title>
        <authorList>
            <consortium name="US DOE Joint Genome Institute"/>
            <person name="Lucas S."/>
            <person name="Copeland A."/>
            <person name="Lapidus A."/>
            <person name="Glavina del Rio T."/>
            <person name="Tice H."/>
            <person name="Bruce D."/>
            <person name="Goodwin L."/>
            <person name="Pitluck S."/>
            <person name="Davenport K."/>
            <person name="Brettin T."/>
            <person name="Detter J.C."/>
            <person name="Han C."/>
            <person name="Tapia R."/>
            <person name="Larimer F."/>
            <person name="Land M."/>
            <person name="Hauser L."/>
            <person name="Kyrpides N."/>
            <person name="Mikhailova N."/>
            <person name="Kerfeld C."/>
            <person name="Cannon G."/>
            <person name="Heinhort S."/>
        </authorList>
    </citation>
    <scope>NUCLEOTIDE SEQUENCE [LARGE SCALE GENOMIC DNA]</scope>
    <source>
        <strain evidence="4">ATCC 23641 / c2</strain>
    </source>
</reference>
<dbReference type="InterPro" id="IPR013610">
    <property type="entry name" value="ArdC_N"/>
</dbReference>
<evidence type="ECO:0000313" key="4">
    <source>
        <dbReference type="Proteomes" id="UP000009102"/>
    </source>
</evidence>
<dbReference type="Proteomes" id="UP000009102">
    <property type="component" value="Chromosome"/>
</dbReference>
<keyword evidence="4" id="KW-1185">Reference proteome</keyword>
<gene>
    <name evidence="3" type="ordered locus">Hneap_1648</name>
</gene>
<protein>
    <recommendedName>
        <fullName evidence="5">Antirestriction protein ArdC</fullName>
    </recommendedName>
</protein>
<accession>D0L1A1</accession>
<dbReference type="STRING" id="555778.Hneap_1648"/>
<feature type="domain" description="Polyvalent protein metallopeptidase" evidence="2">
    <location>
        <begin position="158"/>
        <end position="283"/>
    </location>
</feature>
<sequence>MEPKKPFHEIVAEKLIEQLKQGTAPWQKPWQPGEAGGIVPMNPTTENRYKGINAMWLMAQGYSDQRWMTYKQAQDIGAQVRKGEKGTGIQYWKFTEEQILRDDHGKPVINAEGDKVKQTVRLERPRAFFATVFNAEQIDGLPPLQPKVQIEQTWKAQERAENILVASGAVIRHGEADRAFYRPATDSIHLPNKGQFPSADNYYATALHELGHWTGHSSRLDRDLTGGFGSESYAKEELRAEIASMILGDELGIGHDPGQHVAYVGSWIKSLQEDPLEIFRAAADAEKIQGYVLGLELAREQSLQQEPTLEPKIQQIEIDGQSYAVIHADDLVQQNRRSVMGKVLAIEPDAVFTKFGKDAGGREQVAVHNPAKLDAIPALGSFASINYGADGFGKLSGNQHNKALEQHMGR</sequence>
<evidence type="ECO:0000259" key="1">
    <source>
        <dbReference type="Pfam" id="PF08401"/>
    </source>
</evidence>
<evidence type="ECO:0008006" key="5">
    <source>
        <dbReference type="Google" id="ProtNLM"/>
    </source>
</evidence>
<proteinExistence type="predicted"/>
<organism evidence="3 4">
    <name type="scientific">Halothiobacillus neapolitanus (strain ATCC 23641 / DSM 15147 / CIP 104769 / NCIMB 8539 / c2)</name>
    <name type="common">Thiobacillus neapolitanus</name>
    <dbReference type="NCBI Taxonomy" id="555778"/>
    <lineage>
        <taxon>Bacteria</taxon>
        <taxon>Pseudomonadati</taxon>
        <taxon>Pseudomonadota</taxon>
        <taxon>Gammaproteobacteria</taxon>
        <taxon>Chromatiales</taxon>
        <taxon>Halothiobacillaceae</taxon>
        <taxon>Halothiobacillus</taxon>
    </lineage>
</organism>
<dbReference type="InterPro" id="IPR041459">
    <property type="entry name" value="MPTase-PolyVal"/>
</dbReference>
<dbReference type="HOGENOM" id="CLU_041111_3_1_6"/>
<dbReference type="GO" id="GO:0003697">
    <property type="term" value="F:single-stranded DNA binding"/>
    <property type="evidence" value="ECO:0007669"/>
    <property type="project" value="InterPro"/>
</dbReference>
<dbReference type="KEGG" id="hna:Hneap_1648"/>
<dbReference type="EMBL" id="CP001801">
    <property type="protein sequence ID" value="ACX96474.1"/>
    <property type="molecule type" value="Genomic_DNA"/>
</dbReference>
<dbReference type="Pfam" id="PF18818">
    <property type="entry name" value="MPTase-PolyVal"/>
    <property type="match status" value="1"/>
</dbReference>
<evidence type="ECO:0000259" key="2">
    <source>
        <dbReference type="Pfam" id="PF18818"/>
    </source>
</evidence>
<feature type="domain" description="N-terminal" evidence="1">
    <location>
        <begin position="7"/>
        <end position="126"/>
    </location>
</feature>
<dbReference type="OrthoDB" id="9792687at2"/>
<dbReference type="AlphaFoldDB" id="D0L1A1"/>
<dbReference type="eggNOG" id="COG4227">
    <property type="taxonomic scope" value="Bacteria"/>
</dbReference>
<evidence type="ECO:0000313" key="3">
    <source>
        <dbReference type="EMBL" id="ACX96474.1"/>
    </source>
</evidence>
<dbReference type="Pfam" id="PF08401">
    <property type="entry name" value="ArdcN"/>
    <property type="match status" value="1"/>
</dbReference>